<evidence type="ECO:0000313" key="9">
    <source>
        <dbReference type="EMBL" id="KGO06387.1"/>
    </source>
</evidence>
<gene>
    <name evidence="9" type="ORF">NV36_05730</name>
</gene>
<name>A0A0A2GT51_9FLAO</name>
<dbReference type="AlphaFoldDB" id="A0A0A2GT51"/>
<keyword evidence="4" id="KW-1134">Transmembrane beta strand</keyword>
<evidence type="ECO:0000256" key="8">
    <source>
        <dbReference type="SAM" id="SignalP"/>
    </source>
</evidence>
<dbReference type="SUPFAM" id="SSF56954">
    <property type="entry name" value="Outer membrane efflux proteins (OEP)"/>
    <property type="match status" value="1"/>
</dbReference>
<proteinExistence type="inferred from homology"/>
<organism evidence="9 10">
    <name type="scientific">Dokdonia donghaensis DSW-1</name>
    <dbReference type="NCBI Taxonomy" id="1300343"/>
    <lineage>
        <taxon>Bacteria</taxon>
        <taxon>Pseudomonadati</taxon>
        <taxon>Bacteroidota</taxon>
        <taxon>Flavobacteriia</taxon>
        <taxon>Flavobacteriales</taxon>
        <taxon>Flavobacteriaceae</taxon>
        <taxon>Dokdonia</taxon>
    </lineage>
</organism>
<evidence type="ECO:0000256" key="2">
    <source>
        <dbReference type="ARBA" id="ARBA00007613"/>
    </source>
</evidence>
<dbReference type="GO" id="GO:0009279">
    <property type="term" value="C:cell outer membrane"/>
    <property type="evidence" value="ECO:0007669"/>
    <property type="project" value="UniProtKB-SubCell"/>
</dbReference>
<reference evidence="9 10" key="1">
    <citation type="submission" date="2014-10" db="EMBL/GenBank/DDBJ databases">
        <title>Draft genome sequence of the proteorhodopsin-containing marine bacterium Dokdonia donghaensis.</title>
        <authorList>
            <person name="Gomez-Consarnau L."/>
            <person name="Gonzalez J.M."/>
            <person name="Riedel T."/>
            <person name="Jaenicke S."/>
            <person name="Wagner-Doebler I."/>
            <person name="Fuhrman J.A."/>
        </authorList>
    </citation>
    <scope>NUCLEOTIDE SEQUENCE [LARGE SCALE GENOMIC DNA]</scope>
    <source>
        <strain evidence="9 10">DSW-1</strain>
    </source>
</reference>
<dbReference type="KEGG" id="ddo:I597_0010"/>
<protein>
    <submittedName>
        <fullName evidence="9">Transporter</fullName>
    </submittedName>
</protein>
<dbReference type="InterPro" id="IPR003423">
    <property type="entry name" value="OMP_efflux"/>
</dbReference>
<keyword evidence="3" id="KW-0813">Transport</keyword>
<dbReference type="GO" id="GO:1990281">
    <property type="term" value="C:efflux pump complex"/>
    <property type="evidence" value="ECO:0007669"/>
    <property type="project" value="TreeGrafter"/>
</dbReference>
<evidence type="ECO:0000313" key="10">
    <source>
        <dbReference type="Proteomes" id="UP000030140"/>
    </source>
</evidence>
<evidence type="ECO:0000256" key="6">
    <source>
        <dbReference type="ARBA" id="ARBA00023136"/>
    </source>
</evidence>
<dbReference type="GO" id="GO:0015562">
    <property type="term" value="F:efflux transmembrane transporter activity"/>
    <property type="evidence" value="ECO:0007669"/>
    <property type="project" value="InterPro"/>
</dbReference>
<evidence type="ECO:0000256" key="3">
    <source>
        <dbReference type="ARBA" id="ARBA00022448"/>
    </source>
</evidence>
<sequence length="445" mass="49854">MKQSFIKSIVAMVLFFAFAKAYAQDLPAQLLTKEEAVQIMLENNFGILLANNQVTIAENNKSILNSGYLPSLTGNAGVNYSIDDQEATFQDGNVSTVDGAETTRYNASINLNYTLFDGLGRYYNYKTLKEQYGLSKLQARETIENVMLQLFSVYYEVARIEENLAVLETALDISKAREVRAQYQFDYGQVNKLEVLNAQVDIVTDSTNILNTRQQLRNAQRDLNVVLARELEDLKSADTTVTFVNPLEVEGYISEGIRNNVSILQAEQNITISDYQIKQAKSLLLPTIGLTGSYGWTEGNFPATNFLASSTSTGFQTGATLQWNLFDGGRSIIGVKNAKIFLENQKYTQEQLQQQVLRDIANAKGDYLNALKIYELQEQNVITSQANFDRSQERFKLGQVSSVEFRQAQLNLLNAQTTKNAAKYTAKLAEITLLQLTGQLLNVKF</sequence>
<evidence type="ECO:0000256" key="1">
    <source>
        <dbReference type="ARBA" id="ARBA00004442"/>
    </source>
</evidence>
<dbReference type="GO" id="GO:0015288">
    <property type="term" value="F:porin activity"/>
    <property type="evidence" value="ECO:0007669"/>
    <property type="project" value="TreeGrafter"/>
</dbReference>
<comment type="caution">
    <text evidence="9">The sequence shown here is derived from an EMBL/GenBank/DDBJ whole genome shotgun (WGS) entry which is preliminary data.</text>
</comment>
<keyword evidence="10" id="KW-1185">Reference proteome</keyword>
<evidence type="ECO:0000256" key="5">
    <source>
        <dbReference type="ARBA" id="ARBA00022692"/>
    </source>
</evidence>
<dbReference type="InterPro" id="IPR051906">
    <property type="entry name" value="TolC-like"/>
</dbReference>
<keyword evidence="6" id="KW-0472">Membrane</keyword>
<comment type="subcellular location">
    <subcellularLocation>
        <location evidence="1">Cell outer membrane</location>
    </subcellularLocation>
</comment>
<dbReference type="PANTHER" id="PTHR30026">
    <property type="entry name" value="OUTER MEMBRANE PROTEIN TOLC"/>
    <property type="match status" value="1"/>
</dbReference>
<dbReference type="PATRIC" id="fig|1300343.5.peg.10"/>
<dbReference type="Proteomes" id="UP000030140">
    <property type="component" value="Unassembled WGS sequence"/>
</dbReference>
<evidence type="ECO:0000256" key="4">
    <source>
        <dbReference type="ARBA" id="ARBA00022452"/>
    </source>
</evidence>
<keyword evidence="7" id="KW-0998">Cell outer membrane</keyword>
<evidence type="ECO:0000256" key="7">
    <source>
        <dbReference type="ARBA" id="ARBA00023237"/>
    </source>
</evidence>
<dbReference type="KEGG" id="ddo:I597_2919"/>
<dbReference type="Pfam" id="PF02321">
    <property type="entry name" value="OEP"/>
    <property type="match status" value="2"/>
</dbReference>
<dbReference type="PANTHER" id="PTHR30026:SF20">
    <property type="entry name" value="OUTER MEMBRANE PROTEIN TOLC"/>
    <property type="match status" value="1"/>
</dbReference>
<keyword evidence="5" id="KW-0812">Transmembrane</keyword>
<dbReference type="OrthoDB" id="9771205at2"/>
<feature type="chain" id="PRO_5001999135" evidence="8">
    <location>
        <begin position="24"/>
        <end position="445"/>
    </location>
</feature>
<accession>A0A0A2GT51</accession>
<comment type="similarity">
    <text evidence="2">Belongs to the outer membrane factor (OMF) (TC 1.B.17) family.</text>
</comment>
<dbReference type="RefSeq" id="WP_035325390.1">
    <property type="nucleotide sequence ID" value="NZ_CP015125.1"/>
</dbReference>
<keyword evidence="8" id="KW-0732">Signal</keyword>
<dbReference type="EMBL" id="JSAQ01000001">
    <property type="protein sequence ID" value="KGO06387.1"/>
    <property type="molecule type" value="Genomic_DNA"/>
</dbReference>
<dbReference type="Gene3D" id="1.20.1600.10">
    <property type="entry name" value="Outer membrane efflux proteins (OEP)"/>
    <property type="match status" value="1"/>
</dbReference>
<feature type="signal peptide" evidence="8">
    <location>
        <begin position="1"/>
        <end position="23"/>
    </location>
</feature>